<dbReference type="SMART" id="SM00355">
    <property type="entry name" value="ZnF_C2H2"/>
    <property type="match status" value="7"/>
</dbReference>
<proteinExistence type="evidence at transcript level"/>
<keyword evidence="4 7" id="KW-0863">Zinc-finger</keyword>
<evidence type="ECO:0000256" key="3">
    <source>
        <dbReference type="ARBA" id="ARBA00022737"/>
    </source>
</evidence>
<dbReference type="Gene3D" id="3.30.160.60">
    <property type="entry name" value="Classic Zinc Finger"/>
    <property type="match status" value="4"/>
</dbReference>
<feature type="domain" description="C2H2-type" evidence="8">
    <location>
        <begin position="131"/>
        <end position="159"/>
    </location>
</feature>
<dbReference type="AlphaFoldDB" id="U5EDM6"/>
<keyword evidence="3" id="KW-0677">Repeat</keyword>
<feature type="domain" description="C2H2-type" evidence="8">
    <location>
        <begin position="187"/>
        <end position="210"/>
    </location>
</feature>
<dbReference type="SUPFAM" id="SSF57667">
    <property type="entry name" value="beta-beta-alpha zinc fingers"/>
    <property type="match status" value="3"/>
</dbReference>
<dbReference type="Pfam" id="PF00096">
    <property type="entry name" value="zf-C2H2"/>
    <property type="match status" value="4"/>
</dbReference>
<dbReference type="PROSITE" id="PS50157">
    <property type="entry name" value="ZINC_FINGER_C2H2_2"/>
    <property type="match status" value="5"/>
</dbReference>
<dbReference type="InterPro" id="IPR036236">
    <property type="entry name" value="Znf_C2H2_sf"/>
</dbReference>
<organism evidence="9">
    <name type="scientific">Corethrella appendiculata</name>
    <dbReference type="NCBI Taxonomy" id="1370023"/>
    <lineage>
        <taxon>Eukaryota</taxon>
        <taxon>Metazoa</taxon>
        <taxon>Ecdysozoa</taxon>
        <taxon>Arthropoda</taxon>
        <taxon>Hexapoda</taxon>
        <taxon>Insecta</taxon>
        <taxon>Pterygota</taxon>
        <taxon>Neoptera</taxon>
        <taxon>Endopterygota</taxon>
        <taxon>Diptera</taxon>
        <taxon>Nematocera</taxon>
        <taxon>Culicoidea</taxon>
        <taxon>Chaoboridae</taxon>
        <taxon>Corethrella</taxon>
    </lineage>
</organism>
<feature type="domain" description="C2H2-type" evidence="8">
    <location>
        <begin position="160"/>
        <end position="182"/>
    </location>
</feature>
<reference evidence="9" key="1">
    <citation type="journal article" date="2014" name="Insect Biochem. Mol. Biol.">
        <title>An insight into the sialome of the frog biting fly, Corethrella appendiculata.</title>
        <authorList>
            <person name="Ribeiro J.M.C."/>
            <person name="Chagas A.C."/>
            <person name="Pham V.M."/>
            <person name="Lounibos L.P."/>
            <person name="Calvo E."/>
        </authorList>
    </citation>
    <scope>NUCLEOTIDE SEQUENCE</scope>
    <source>
        <tissue evidence="9">Salivary glands</tissue>
    </source>
</reference>
<dbReference type="GO" id="GO:0005634">
    <property type="term" value="C:nucleus"/>
    <property type="evidence" value="ECO:0007669"/>
    <property type="project" value="UniProtKB-SubCell"/>
</dbReference>
<accession>U5EDM6</accession>
<sequence>ITPIGKPIDTIPKSADGYTCHLCPQKFLRSRKFFLKHLERHEAGNPRIICEICSKNIAKSYLADHLRMHGENRAYKCKECPDTFKTKGSLNQHKLTHNVVRKFKCEKCEQTFKHNSSYNRHLKTHTGEKNFRCEFCDMMFGRMQHLQRHIDNIHSGLKPFCCTTCGKSFAQKSLLKEHEEIHDDLVHDCSLCNKSFGVKRYLKKHLATAHQVSIKNGKLDE</sequence>
<dbReference type="PANTHER" id="PTHR23226">
    <property type="entry name" value="ZINC FINGER AND SCAN DOMAIN-CONTAINING"/>
    <property type="match status" value="1"/>
</dbReference>
<evidence type="ECO:0000256" key="5">
    <source>
        <dbReference type="ARBA" id="ARBA00022833"/>
    </source>
</evidence>
<evidence type="ECO:0000259" key="8">
    <source>
        <dbReference type="PROSITE" id="PS50157"/>
    </source>
</evidence>
<dbReference type="FunFam" id="3.30.160.60:FF:000557">
    <property type="entry name" value="zinc finger and SCAN domain-containing protein 29"/>
    <property type="match status" value="1"/>
</dbReference>
<protein>
    <submittedName>
        <fullName evidence="9">Putative zinc finger protein</fullName>
    </submittedName>
</protein>
<evidence type="ECO:0000256" key="4">
    <source>
        <dbReference type="ARBA" id="ARBA00022771"/>
    </source>
</evidence>
<dbReference type="GO" id="GO:0000978">
    <property type="term" value="F:RNA polymerase II cis-regulatory region sequence-specific DNA binding"/>
    <property type="evidence" value="ECO:0007669"/>
    <property type="project" value="TreeGrafter"/>
</dbReference>
<dbReference type="GO" id="GO:0008270">
    <property type="term" value="F:zinc ion binding"/>
    <property type="evidence" value="ECO:0007669"/>
    <property type="project" value="UniProtKB-KW"/>
</dbReference>
<keyword evidence="2" id="KW-0479">Metal-binding</keyword>
<evidence type="ECO:0000256" key="1">
    <source>
        <dbReference type="ARBA" id="ARBA00004123"/>
    </source>
</evidence>
<evidence type="ECO:0000313" key="9">
    <source>
        <dbReference type="EMBL" id="JAB55180.1"/>
    </source>
</evidence>
<dbReference type="GO" id="GO:0000981">
    <property type="term" value="F:DNA-binding transcription factor activity, RNA polymerase II-specific"/>
    <property type="evidence" value="ECO:0007669"/>
    <property type="project" value="TreeGrafter"/>
</dbReference>
<comment type="subcellular location">
    <subcellularLocation>
        <location evidence="1">Nucleus</location>
    </subcellularLocation>
</comment>
<dbReference type="PROSITE" id="PS00028">
    <property type="entry name" value="ZINC_FINGER_C2H2_1"/>
    <property type="match status" value="5"/>
</dbReference>
<evidence type="ECO:0000256" key="2">
    <source>
        <dbReference type="ARBA" id="ARBA00022723"/>
    </source>
</evidence>
<dbReference type="EMBL" id="GANO01004691">
    <property type="protein sequence ID" value="JAB55180.1"/>
    <property type="molecule type" value="mRNA"/>
</dbReference>
<feature type="domain" description="C2H2-type" evidence="8">
    <location>
        <begin position="75"/>
        <end position="102"/>
    </location>
</feature>
<feature type="non-terminal residue" evidence="9">
    <location>
        <position position="1"/>
    </location>
</feature>
<evidence type="ECO:0000256" key="7">
    <source>
        <dbReference type="PROSITE-ProRule" id="PRU00042"/>
    </source>
</evidence>
<name>U5EDM6_9DIPT</name>
<dbReference type="PANTHER" id="PTHR23226:SF416">
    <property type="entry name" value="FI01424P"/>
    <property type="match status" value="1"/>
</dbReference>
<dbReference type="Pfam" id="PF13894">
    <property type="entry name" value="zf-C2H2_4"/>
    <property type="match status" value="1"/>
</dbReference>
<dbReference type="InterPro" id="IPR013087">
    <property type="entry name" value="Znf_C2H2_type"/>
</dbReference>
<keyword evidence="6" id="KW-0539">Nucleus</keyword>
<feature type="domain" description="C2H2-type" evidence="8">
    <location>
        <begin position="103"/>
        <end position="130"/>
    </location>
</feature>
<evidence type="ECO:0000256" key="6">
    <source>
        <dbReference type="ARBA" id="ARBA00023242"/>
    </source>
</evidence>
<keyword evidence="5" id="KW-0862">Zinc</keyword>